<evidence type="ECO:0000313" key="1">
    <source>
        <dbReference type="EMBL" id="MEQ2212574.1"/>
    </source>
</evidence>
<dbReference type="Proteomes" id="UP001434883">
    <property type="component" value="Unassembled WGS sequence"/>
</dbReference>
<evidence type="ECO:0000313" key="2">
    <source>
        <dbReference type="Proteomes" id="UP001434883"/>
    </source>
</evidence>
<organism evidence="1 2">
    <name type="scientific">Xenoophorus captivus</name>
    <dbReference type="NCBI Taxonomy" id="1517983"/>
    <lineage>
        <taxon>Eukaryota</taxon>
        <taxon>Metazoa</taxon>
        <taxon>Chordata</taxon>
        <taxon>Craniata</taxon>
        <taxon>Vertebrata</taxon>
        <taxon>Euteleostomi</taxon>
        <taxon>Actinopterygii</taxon>
        <taxon>Neopterygii</taxon>
        <taxon>Teleostei</taxon>
        <taxon>Neoteleostei</taxon>
        <taxon>Acanthomorphata</taxon>
        <taxon>Ovalentaria</taxon>
        <taxon>Atherinomorphae</taxon>
        <taxon>Cyprinodontiformes</taxon>
        <taxon>Goodeidae</taxon>
        <taxon>Xenoophorus</taxon>
    </lineage>
</organism>
<gene>
    <name evidence="1" type="ORF">XENOCAPTIV_001583</name>
</gene>
<comment type="caution">
    <text evidence="1">The sequence shown here is derived from an EMBL/GenBank/DDBJ whole genome shotgun (WGS) entry which is preliminary data.</text>
</comment>
<dbReference type="EMBL" id="JAHRIN010059967">
    <property type="protein sequence ID" value="MEQ2212574.1"/>
    <property type="molecule type" value="Genomic_DNA"/>
</dbReference>
<accession>A0ABV0RWL7</accession>
<keyword evidence="2" id="KW-1185">Reference proteome</keyword>
<protein>
    <submittedName>
        <fullName evidence="1">Uncharacterized protein</fullName>
    </submittedName>
</protein>
<proteinExistence type="predicted"/>
<feature type="non-terminal residue" evidence="1">
    <location>
        <position position="1"/>
    </location>
</feature>
<name>A0ABV0RWL7_9TELE</name>
<reference evidence="1 2" key="1">
    <citation type="submission" date="2021-06" db="EMBL/GenBank/DDBJ databases">
        <authorList>
            <person name="Palmer J.M."/>
        </authorList>
    </citation>
    <scope>NUCLEOTIDE SEQUENCE [LARGE SCALE GENOMIC DNA]</scope>
    <source>
        <strain evidence="1 2">XC_2019</strain>
        <tissue evidence="1">Muscle</tissue>
    </source>
</reference>
<sequence>EHEAGSQQQPVQISDDDFENDWYNEDASSIPLQTAPDTKVHVLEDSHIAVLSHSVLKKYKPKKLKCPRGMQEAEFLKLLRSTFPQLAADRPFEYFKTNLTKKLLPLNLESITPEQICSAAGSSALYIRLKVLHLVPLHLHLRVQRMWTQQENIVGFVPKETFFSLACRGRGPGQPKKSKAEKGC</sequence>